<dbReference type="SMART" id="SM01390">
    <property type="entry name" value="Ribosomal_S4"/>
    <property type="match status" value="1"/>
</dbReference>
<dbReference type="EnsemblMetazoa" id="PPA09735.1">
    <property type="protein sequence ID" value="PPA09735.1"/>
    <property type="gene ID" value="WBGene00099289"/>
</dbReference>
<evidence type="ECO:0000256" key="1">
    <source>
        <dbReference type="ARBA" id="ARBA00004604"/>
    </source>
</evidence>
<dbReference type="GO" id="GO:0034457">
    <property type="term" value="C:Mpp10 complex"/>
    <property type="evidence" value="ECO:0000318"/>
    <property type="project" value="GO_Central"/>
</dbReference>
<dbReference type="SUPFAM" id="SSF55174">
    <property type="entry name" value="Alpha-L RNA-binding motif"/>
    <property type="match status" value="1"/>
</dbReference>
<reference evidence="9" key="2">
    <citation type="submission" date="2022-06" db="UniProtKB">
        <authorList>
            <consortium name="EnsemblMetazoa"/>
        </authorList>
    </citation>
    <scope>IDENTIFICATION</scope>
    <source>
        <strain evidence="9">PS312</strain>
    </source>
</reference>
<dbReference type="PANTHER" id="PTHR11831">
    <property type="entry name" value="30S 40S RIBOSOMAL PROTEIN"/>
    <property type="match status" value="1"/>
</dbReference>
<dbReference type="PANTHER" id="PTHR11831:SF1">
    <property type="entry name" value="U3 SMALL NUCLEOLAR RIBONUCLEOPROTEIN PROTEIN IMP3"/>
    <property type="match status" value="1"/>
</dbReference>
<dbReference type="Pfam" id="PF00163">
    <property type="entry name" value="Ribosomal_S4"/>
    <property type="match status" value="1"/>
</dbReference>
<proteinExistence type="inferred from homology"/>
<comment type="subcellular location">
    <subcellularLocation>
        <location evidence="1">Nucleus</location>
        <location evidence="1">Nucleolus</location>
    </subcellularLocation>
</comment>
<evidence type="ECO:0000256" key="7">
    <source>
        <dbReference type="PROSITE-ProRule" id="PRU00182"/>
    </source>
</evidence>
<evidence type="ECO:0000256" key="6">
    <source>
        <dbReference type="ARBA" id="ARBA00023274"/>
    </source>
</evidence>
<dbReference type="InterPro" id="IPR002942">
    <property type="entry name" value="S4_RNA-bd"/>
</dbReference>
<evidence type="ECO:0000256" key="4">
    <source>
        <dbReference type="ARBA" id="ARBA00022884"/>
    </source>
</evidence>
<keyword evidence="10" id="KW-1185">Reference proteome</keyword>
<dbReference type="OrthoDB" id="10248812at2759"/>
<evidence type="ECO:0000313" key="10">
    <source>
        <dbReference type="Proteomes" id="UP000005239"/>
    </source>
</evidence>
<dbReference type="InterPro" id="IPR022801">
    <property type="entry name" value="Ribosomal_uS4"/>
</dbReference>
<dbReference type="Pfam" id="PF01479">
    <property type="entry name" value="S4"/>
    <property type="match status" value="1"/>
</dbReference>
<accession>A0A8R1U8L8</accession>
<name>A0A8R1U8L8_PRIPA</name>
<dbReference type="AlphaFoldDB" id="A0A8R1U8L8"/>
<reference evidence="10" key="1">
    <citation type="journal article" date="2008" name="Nat. Genet.">
        <title>The Pristionchus pacificus genome provides a unique perspective on nematode lifestyle and parasitism.</title>
        <authorList>
            <person name="Dieterich C."/>
            <person name="Clifton S.W."/>
            <person name="Schuster L.N."/>
            <person name="Chinwalla A."/>
            <person name="Delehaunty K."/>
            <person name="Dinkelacker I."/>
            <person name="Fulton L."/>
            <person name="Fulton R."/>
            <person name="Godfrey J."/>
            <person name="Minx P."/>
            <person name="Mitreva M."/>
            <person name="Roeseler W."/>
            <person name="Tian H."/>
            <person name="Witte H."/>
            <person name="Yang S.P."/>
            <person name="Wilson R.K."/>
            <person name="Sommer R.J."/>
        </authorList>
    </citation>
    <scope>NUCLEOTIDE SEQUENCE [LARGE SCALE GENOMIC DNA]</scope>
    <source>
        <strain evidence="10">PS312</strain>
    </source>
</reference>
<dbReference type="CDD" id="cd00165">
    <property type="entry name" value="S4"/>
    <property type="match status" value="1"/>
</dbReference>
<gene>
    <name evidence="9" type="primary">WBGene00099289</name>
</gene>
<keyword evidence="6" id="KW-0687">Ribonucleoprotein</keyword>
<sequence>MVRKLKFNEQKLLKKTDFITWETDQAGRQNEMMSKYGVTKREHYVLYNKLASKARELADKLKELPPNDPYRVKRTRELIGKLYSLGLIASADSLERVGKICGSSFARRRLPVVMKKSGMVNGVNIAADYVEQGHVRVGVHLVNDPAFLVTRNFQDAITWTRGSKIREKVLDYNNARDDFDLS</sequence>
<keyword evidence="5" id="KW-0539">Nucleus</keyword>
<dbReference type="GO" id="GO:0019843">
    <property type="term" value="F:rRNA binding"/>
    <property type="evidence" value="ECO:0007669"/>
    <property type="project" value="InterPro"/>
</dbReference>
<evidence type="ECO:0000256" key="5">
    <source>
        <dbReference type="ARBA" id="ARBA00023242"/>
    </source>
</evidence>
<dbReference type="OMA" id="FRIKHEQ"/>
<organism evidence="9 10">
    <name type="scientific">Pristionchus pacificus</name>
    <name type="common">Parasitic nematode worm</name>
    <dbReference type="NCBI Taxonomy" id="54126"/>
    <lineage>
        <taxon>Eukaryota</taxon>
        <taxon>Metazoa</taxon>
        <taxon>Ecdysozoa</taxon>
        <taxon>Nematoda</taxon>
        <taxon>Chromadorea</taxon>
        <taxon>Rhabditida</taxon>
        <taxon>Rhabditina</taxon>
        <taxon>Diplogasteromorpha</taxon>
        <taxon>Diplogasteroidea</taxon>
        <taxon>Neodiplogasteridae</taxon>
        <taxon>Pristionchus</taxon>
    </lineage>
</organism>
<dbReference type="Proteomes" id="UP000005239">
    <property type="component" value="Unassembled WGS sequence"/>
</dbReference>
<evidence type="ECO:0000313" key="9">
    <source>
        <dbReference type="EnsemblMetazoa" id="PPA09735.1"/>
    </source>
</evidence>
<keyword evidence="3" id="KW-0690">Ribosome biogenesis</keyword>
<dbReference type="GO" id="GO:0042274">
    <property type="term" value="P:ribosomal small subunit biogenesis"/>
    <property type="evidence" value="ECO:0000318"/>
    <property type="project" value="GO_Central"/>
</dbReference>
<protein>
    <recommendedName>
        <fullName evidence="8">Small ribosomal subunit protein uS4 N-terminal domain-containing protein</fullName>
    </recommendedName>
</protein>
<dbReference type="GO" id="GO:0006364">
    <property type="term" value="P:rRNA processing"/>
    <property type="evidence" value="ECO:0000318"/>
    <property type="project" value="GO_Central"/>
</dbReference>
<feature type="domain" description="Small ribosomal subunit protein uS4 N-terminal" evidence="8">
    <location>
        <begin position="4"/>
        <end position="107"/>
    </location>
</feature>
<evidence type="ECO:0000259" key="8">
    <source>
        <dbReference type="SMART" id="SM01390"/>
    </source>
</evidence>
<dbReference type="GO" id="GO:0030515">
    <property type="term" value="F:snoRNA binding"/>
    <property type="evidence" value="ECO:0000318"/>
    <property type="project" value="GO_Central"/>
</dbReference>
<keyword evidence="4 7" id="KW-0694">RNA-binding</keyword>
<comment type="similarity">
    <text evidence="2">Belongs to the universal ribosomal protein uS4 family.</text>
</comment>
<dbReference type="InterPro" id="IPR001912">
    <property type="entry name" value="Ribosomal_uS4_N"/>
</dbReference>
<dbReference type="PROSITE" id="PS50889">
    <property type="entry name" value="S4"/>
    <property type="match status" value="1"/>
</dbReference>
<dbReference type="GO" id="GO:0032040">
    <property type="term" value="C:small-subunit processome"/>
    <property type="evidence" value="ECO:0000318"/>
    <property type="project" value="GO_Central"/>
</dbReference>
<evidence type="ECO:0000256" key="3">
    <source>
        <dbReference type="ARBA" id="ARBA00022517"/>
    </source>
</evidence>
<evidence type="ECO:0000256" key="2">
    <source>
        <dbReference type="ARBA" id="ARBA00007465"/>
    </source>
</evidence>